<feature type="domain" description="Coenzyme Q-binding protein COQ10 START" evidence="3">
    <location>
        <begin position="12"/>
        <end position="135"/>
    </location>
</feature>
<dbReference type="InterPro" id="IPR044996">
    <property type="entry name" value="COQ10-like"/>
</dbReference>
<dbReference type="OrthoDB" id="9804759at2"/>
<dbReference type="PANTHER" id="PTHR12901:SF10">
    <property type="entry name" value="COENZYME Q-BINDING PROTEIN COQ10, MITOCHONDRIAL"/>
    <property type="match status" value="1"/>
</dbReference>
<evidence type="ECO:0000256" key="2">
    <source>
        <dbReference type="ARBA" id="ARBA00022649"/>
    </source>
</evidence>
<keyword evidence="5" id="KW-1185">Reference proteome</keyword>
<dbReference type="RefSeq" id="WP_153712996.1">
    <property type="nucleotide sequence ID" value="NZ_CP045871.1"/>
</dbReference>
<dbReference type="Pfam" id="PF03364">
    <property type="entry name" value="Polyketide_cyc"/>
    <property type="match status" value="1"/>
</dbReference>
<evidence type="ECO:0000313" key="5">
    <source>
        <dbReference type="Proteomes" id="UP000388235"/>
    </source>
</evidence>
<protein>
    <submittedName>
        <fullName evidence="4">Ubiquinone-binding protein</fullName>
    </submittedName>
</protein>
<reference evidence="4 5" key="1">
    <citation type="submission" date="2019-11" db="EMBL/GenBank/DDBJ databases">
        <authorList>
            <person name="Khan S.A."/>
            <person name="Jeon C.O."/>
            <person name="Chun B.H."/>
        </authorList>
    </citation>
    <scope>NUCLEOTIDE SEQUENCE [LARGE SCALE GENOMIC DNA]</scope>
    <source>
        <strain evidence="4 5">IMCC 1097</strain>
    </source>
</reference>
<dbReference type="SUPFAM" id="SSF55961">
    <property type="entry name" value="Bet v1-like"/>
    <property type="match status" value="1"/>
</dbReference>
<keyword evidence="2" id="KW-1277">Toxin-antitoxin system</keyword>
<dbReference type="AlphaFoldDB" id="A0A5Q2QB47"/>
<evidence type="ECO:0000259" key="3">
    <source>
        <dbReference type="Pfam" id="PF03364"/>
    </source>
</evidence>
<dbReference type="InterPro" id="IPR005031">
    <property type="entry name" value="COQ10_START"/>
</dbReference>
<dbReference type="InterPro" id="IPR023393">
    <property type="entry name" value="START-like_dom_sf"/>
</dbReference>
<sequence length="143" mass="15786">MKNIAKTALVFHTAEQMFDVVDDVARYPEFLPWCADATIIETSDDSMVAELNLAKGRLRHAFTTRNARVRPTSITLSLVQGPFKHFHGEWTFTAKGDDACEVALNLSFDMGGKLTAIALGPVFTQVANTMVAAFCDRADEIYP</sequence>
<organism evidence="4 5">
    <name type="scientific">Litorivicinus lipolyticus</name>
    <dbReference type="NCBI Taxonomy" id="418701"/>
    <lineage>
        <taxon>Bacteria</taxon>
        <taxon>Pseudomonadati</taxon>
        <taxon>Pseudomonadota</taxon>
        <taxon>Gammaproteobacteria</taxon>
        <taxon>Oceanospirillales</taxon>
        <taxon>Litorivicinaceae</taxon>
        <taxon>Litorivicinus</taxon>
    </lineage>
</organism>
<dbReference type="PANTHER" id="PTHR12901">
    <property type="entry name" value="SPERM PROTEIN HOMOLOG"/>
    <property type="match status" value="1"/>
</dbReference>
<evidence type="ECO:0000256" key="1">
    <source>
        <dbReference type="ARBA" id="ARBA00008918"/>
    </source>
</evidence>
<dbReference type="GO" id="GO:0048039">
    <property type="term" value="F:ubiquinone binding"/>
    <property type="evidence" value="ECO:0007669"/>
    <property type="project" value="InterPro"/>
</dbReference>
<gene>
    <name evidence="4" type="ORF">GH975_02475</name>
</gene>
<accession>A0A5Q2QB47</accession>
<evidence type="ECO:0000313" key="4">
    <source>
        <dbReference type="EMBL" id="QGG79492.1"/>
    </source>
</evidence>
<comment type="similarity">
    <text evidence="1">Belongs to the ribosome association toxin RatA family.</text>
</comment>
<proteinExistence type="inferred from homology"/>
<dbReference type="EMBL" id="CP045871">
    <property type="protein sequence ID" value="QGG79492.1"/>
    <property type="molecule type" value="Genomic_DNA"/>
</dbReference>
<dbReference type="GO" id="GO:0045333">
    <property type="term" value="P:cellular respiration"/>
    <property type="evidence" value="ECO:0007669"/>
    <property type="project" value="InterPro"/>
</dbReference>
<dbReference type="KEGG" id="llp:GH975_02475"/>
<keyword evidence="4" id="KW-0830">Ubiquinone</keyword>
<name>A0A5Q2QB47_9GAMM</name>
<dbReference type="Proteomes" id="UP000388235">
    <property type="component" value="Chromosome"/>
</dbReference>
<dbReference type="Gene3D" id="3.30.530.20">
    <property type="match status" value="1"/>
</dbReference>
<dbReference type="CDD" id="cd07813">
    <property type="entry name" value="COQ10p_like"/>
    <property type="match status" value="1"/>
</dbReference>